<gene>
    <name evidence="1" type="ORF">RIB2604_01705800</name>
</gene>
<sequence length="106" mass="10928">MNALDKSQTEDAIEALIKSFPATRIGRNGLNTPASIKVGEDGKINNGVVGLATGSAEASGKPAPLGMEPGDLASAVDRALVPARSISSPPQQPVVRTQLKLTIRQV</sequence>
<proteinExistence type="predicted"/>
<comment type="caution">
    <text evidence="1">The sequence shown here is derived from an EMBL/GenBank/DDBJ whole genome shotgun (WGS) entry which is preliminary data.</text>
</comment>
<evidence type="ECO:0000313" key="1">
    <source>
        <dbReference type="EMBL" id="GAT23441.1"/>
    </source>
</evidence>
<reference evidence="1 2" key="1">
    <citation type="journal article" date="2016" name="DNA Res.">
        <title>Genome sequence of Aspergillus luchuensis NBRC 4314.</title>
        <authorList>
            <person name="Yamada O."/>
            <person name="Machida M."/>
            <person name="Hosoyama A."/>
            <person name="Goto M."/>
            <person name="Takahashi T."/>
            <person name="Futagami T."/>
            <person name="Yamagata Y."/>
            <person name="Takeuchi M."/>
            <person name="Kobayashi T."/>
            <person name="Koike H."/>
            <person name="Abe K."/>
            <person name="Asai K."/>
            <person name="Arita M."/>
            <person name="Fujita N."/>
            <person name="Fukuda K."/>
            <person name="Higa K."/>
            <person name="Horikawa H."/>
            <person name="Ishikawa T."/>
            <person name="Jinno K."/>
            <person name="Kato Y."/>
            <person name="Kirimura K."/>
            <person name="Mizutani O."/>
            <person name="Nakasone K."/>
            <person name="Sano M."/>
            <person name="Shiraishi Y."/>
            <person name="Tsukahara M."/>
            <person name="Gomi K."/>
        </authorList>
    </citation>
    <scope>NUCLEOTIDE SEQUENCE [LARGE SCALE GENOMIC DNA]</scope>
    <source>
        <strain evidence="1 2">RIB 2604</strain>
    </source>
</reference>
<evidence type="ECO:0000313" key="2">
    <source>
        <dbReference type="Proteomes" id="UP000075230"/>
    </source>
</evidence>
<reference evidence="2" key="2">
    <citation type="submission" date="2016-02" db="EMBL/GenBank/DDBJ databases">
        <title>Genome sequencing of Aspergillus luchuensis NBRC 4314.</title>
        <authorList>
            <person name="Yamada O."/>
        </authorList>
    </citation>
    <scope>NUCLEOTIDE SEQUENCE [LARGE SCALE GENOMIC DNA]</scope>
    <source>
        <strain evidence="2">RIB 2604</strain>
    </source>
</reference>
<organism evidence="1 2">
    <name type="scientific">Aspergillus kawachii</name>
    <name type="common">White koji mold</name>
    <name type="synonym">Aspergillus awamori var. kawachi</name>
    <dbReference type="NCBI Taxonomy" id="1069201"/>
    <lineage>
        <taxon>Eukaryota</taxon>
        <taxon>Fungi</taxon>
        <taxon>Dikarya</taxon>
        <taxon>Ascomycota</taxon>
        <taxon>Pezizomycotina</taxon>
        <taxon>Eurotiomycetes</taxon>
        <taxon>Eurotiomycetidae</taxon>
        <taxon>Eurotiales</taxon>
        <taxon>Aspergillaceae</taxon>
        <taxon>Aspergillus</taxon>
        <taxon>Aspergillus subgen. Circumdati</taxon>
    </lineage>
</organism>
<dbReference type="Proteomes" id="UP000075230">
    <property type="component" value="Unassembled WGS sequence"/>
</dbReference>
<accession>A0A146FDD0</accession>
<dbReference type="EMBL" id="BCWF01000017">
    <property type="protein sequence ID" value="GAT23441.1"/>
    <property type="molecule type" value="Genomic_DNA"/>
</dbReference>
<dbReference type="AlphaFoldDB" id="A0A146FDD0"/>
<protein>
    <submittedName>
        <fullName evidence="1">C6 transcription factor</fullName>
    </submittedName>
</protein>
<name>A0A146FDD0_ASPKA</name>